<feature type="transmembrane region" description="Helical" evidence="2">
    <location>
        <begin position="215"/>
        <end position="237"/>
    </location>
</feature>
<feature type="region of interest" description="Disordered" evidence="1">
    <location>
        <begin position="145"/>
        <end position="209"/>
    </location>
</feature>
<evidence type="ECO:0008006" key="5">
    <source>
        <dbReference type="Google" id="ProtNLM"/>
    </source>
</evidence>
<protein>
    <recommendedName>
        <fullName evidence="5">DUF11 domain-containing protein</fullName>
    </recommendedName>
</protein>
<dbReference type="Proteomes" id="UP000642070">
    <property type="component" value="Unassembled WGS sequence"/>
</dbReference>
<accession>A0A917U8R1</accession>
<comment type="caution">
    <text evidence="3">The sequence shown here is derived from an EMBL/GenBank/DDBJ whole genome shotgun (WGS) entry which is preliminary data.</text>
</comment>
<evidence type="ECO:0000256" key="2">
    <source>
        <dbReference type="SAM" id="Phobius"/>
    </source>
</evidence>
<keyword evidence="4" id="KW-1185">Reference proteome</keyword>
<feature type="compositionally biased region" description="Pro residues" evidence="1">
    <location>
        <begin position="294"/>
        <end position="304"/>
    </location>
</feature>
<proteinExistence type="predicted"/>
<keyword evidence="2" id="KW-0812">Transmembrane</keyword>
<reference evidence="3" key="1">
    <citation type="journal article" date="2014" name="Int. J. Syst. Evol. Microbiol.">
        <title>Complete genome sequence of Corynebacterium casei LMG S-19264T (=DSM 44701T), isolated from a smear-ripened cheese.</title>
        <authorList>
            <consortium name="US DOE Joint Genome Institute (JGI-PGF)"/>
            <person name="Walter F."/>
            <person name="Albersmeier A."/>
            <person name="Kalinowski J."/>
            <person name="Ruckert C."/>
        </authorList>
    </citation>
    <scope>NUCLEOTIDE SEQUENCE</scope>
    <source>
        <strain evidence="3">JCM 19831</strain>
    </source>
</reference>
<keyword evidence="2" id="KW-0472">Membrane</keyword>
<feature type="compositionally biased region" description="Low complexity" evidence="1">
    <location>
        <begin position="284"/>
        <end position="293"/>
    </location>
</feature>
<evidence type="ECO:0000313" key="3">
    <source>
        <dbReference type="EMBL" id="GGM67041.1"/>
    </source>
</evidence>
<feature type="region of interest" description="Disordered" evidence="1">
    <location>
        <begin position="243"/>
        <end position="321"/>
    </location>
</feature>
<evidence type="ECO:0000256" key="1">
    <source>
        <dbReference type="SAM" id="MobiDB-lite"/>
    </source>
</evidence>
<dbReference type="EMBL" id="BMPI01000054">
    <property type="protein sequence ID" value="GGM67041.1"/>
    <property type="molecule type" value="Genomic_DNA"/>
</dbReference>
<reference evidence="3" key="2">
    <citation type="submission" date="2020-09" db="EMBL/GenBank/DDBJ databases">
        <authorList>
            <person name="Sun Q."/>
            <person name="Ohkuma M."/>
        </authorList>
    </citation>
    <scope>NUCLEOTIDE SEQUENCE</scope>
    <source>
        <strain evidence="3">JCM 19831</strain>
    </source>
</reference>
<sequence length="321" mass="32818">MLLVSAGVMGNLRALRRWSATATAVAAFGVPVGAVALALPAQAAPNGLDIKVTNSNIQGKPGDKVSVSFQVTNRSREDVNGDDVIVAITVPPQAQLDPADYQDNCGQINGGRAVRCRLGKDIEPGKSAGGSFKFVLKTGGNGQGTLAVQPGNANDRFTVRVSGASPSKSPSAKASSSAEPTADVEVVPPEAGNGAIPQAEDPPTKKTSDSGGLSFGFWVGIFAIVAALGLVGSLFYFRRKDKQEPDTGMHPVVPAPGGYRPPPTPTTYGSPAGGYPPPAGYGGAPTTVINPVNPGYPPPPPVPPQHGGNDQTVIFRRPGDL</sequence>
<organism evidence="3 4">
    <name type="scientific">Dactylosporangium sucinum</name>
    <dbReference type="NCBI Taxonomy" id="1424081"/>
    <lineage>
        <taxon>Bacteria</taxon>
        <taxon>Bacillati</taxon>
        <taxon>Actinomycetota</taxon>
        <taxon>Actinomycetes</taxon>
        <taxon>Micromonosporales</taxon>
        <taxon>Micromonosporaceae</taxon>
        <taxon>Dactylosporangium</taxon>
    </lineage>
</organism>
<keyword evidence="2" id="KW-1133">Transmembrane helix</keyword>
<feature type="compositionally biased region" description="Low complexity" evidence="1">
    <location>
        <begin position="164"/>
        <end position="178"/>
    </location>
</feature>
<name>A0A917U8R1_9ACTN</name>
<gene>
    <name evidence="3" type="ORF">GCM10007977_080870</name>
</gene>
<dbReference type="AlphaFoldDB" id="A0A917U8R1"/>
<evidence type="ECO:0000313" key="4">
    <source>
        <dbReference type="Proteomes" id="UP000642070"/>
    </source>
</evidence>